<reference evidence="2" key="1">
    <citation type="journal article" date="2015" name="Nat. Genet.">
        <title>The genome and transcriptome of the zoonotic hookworm Ancylostoma ceylanicum identify infection-specific gene families.</title>
        <authorList>
            <person name="Schwarz E.M."/>
            <person name="Hu Y."/>
            <person name="Antoshechkin I."/>
            <person name="Miller M.M."/>
            <person name="Sternberg P.W."/>
            <person name="Aroian R.V."/>
        </authorList>
    </citation>
    <scope>NUCLEOTIDE SEQUENCE</scope>
    <source>
        <strain evidence="2">HY135</strain>
    </source>
</reference>
<evidence type="ECO:0000313" key="1">
    <source>
        <dbReference type="EMBL" id="EYC06703.1"/>
    </source>
</evidence>
<protein>
    <submittedName>
        <fullName evidence="1">Uncharacterized protein</fullName>
    </submittedName>
</protein>
<dbReference type="OrthoDB" id="5826877at2759"/>
<keyword evidence="2" id="KW-1185">Reference proteome</keyword>
<sequence>MQRPWPSSSNNFSAIARRLLLNRQPPERKKTPPVRLAVVGTQFRVENPIVCLPGNVPDSKPTTDEYGNGLPQLFHDIKPTVDEYGGILPVQIDDDIKPTVDGYGGILPVQIHDVEPFVNYSDGFNPNSSNIDEFTTQPSHHFKRPFSRPTPLCRRIRHLDKERFIALHAGDPTPVLGGRSKVLIRRVRQFFEEVKKVLGDTCEGTIFNSTVELTAWACGVPPDTVTRVGVREEFIHELFPRKKKKVDYSFAKEKEVTLKRYKDEWGDIIRDYVKNKMSRDTDMTSYRLHAELCREYKDFPFGRDTLYTLVSALGVKFGRVDGKRVMTI</sequence>
<accession>A0A016TWG9</accession>
<organism evidence="1 2">
    <name type="scientific">Ancylostoma ceylanicum</name>
    <dbReference type="NCBI Taxonomy" id="53326"/>
    <lineage>
        <taxon>Eukaryota</taxon>
        <taxon>Metazoa</taxon>
        <taxon>Ecdysozoa</taxon>
        <taxon>Nematoda</taxon>
        <taxon>Chromadorea</taxon>
        <taxon>Rhabditida</taxon>
        <taxon>Rhabditina</taxon>
        <taxon>Rhabditomorpha</taxon>
        <taxon>Strongyloidea</taxon>
        <taxon>Ancylostomatidae</taxon>
        <taxon>Ancylostomatinae</taxon>
        <taxon>Ancylostoma</taxon>
    </lineage>
</organism>
<dbReference type="Proteomes" id="UP000024635">
    <property type="component" value="Unassembled WGS sequence"/>
</dbReference>
<evidence type="ECO:0000313" key="2">
    <source>
        <dbReference type="Proteomes" id="UP000024635"/>
    </source>
</evidence>
<name>A0A016TWG9_9BILA</name>
<gene>
    <name evidence="1" type="primary">Acey_s0074.g845</name>
    <name evidence="1" type="ORF">Y032_0074g845</name>
</gene>
<dbReference type="AlphaFoldDB" id="A0A016TWG9"/>
<dbReference type="EMBL" id="JARK01001410">
    <property type="protein sequence ID" value="EYC06703.1"/>
    <property type="molecule type" value="Genomic_DNA"/>
</dbReference>
<proteinExistence type="predicted"/>
<comment type="caution">
    <text evidence="1">The sequence shown here is derived from an EMBL/GenBank/DDBJ whole genome shotgun (WGS) entry which is preliminary data.</text>
</comment>